<sequence>MKAIFRFTATAACLLMISRHFGVSFASQYYWWLAALFLGSLTGNMICHLIEKNKLKHTGTS</sequence>
<organism evidence="2 3">
    <name type="scientific">Metabacillus idriensis</name>
    <dbReference type="NCBI Taxonomy" id="324768"/>
    <lineage>
        <taxon>Bacteria</taxon>
        <taxon>Bacillati</taxon>
        <taxon>Bacillota</taxon>
        <taxon>Bacilli</taxon>
        <taxon>Bacillales</taxon>
        <taxon>Bacillaceae</taxon>
        <taxon>Metabacillus</taxon>
    </lineage>
</organism>
<protein>
    <submittedName>
        <fullName evidence="2">Uncharacterized protein</fullName>
    </submittedName>
</protein>
<feature type="transmembrane region" description="Helical" evidence="1">
    <location>
        <begin position="29"/>
        <end position="50"/>
    </location>
</feature>
<accession>A0A6I2M4A1</accession>
<dbReference type="Proteomes" id="UP000441585">
    <property type="component" value="Unassembled WGS sequence"/>
</dbReference>
<reference evidence="2 3" key="1">
    <citation type="submission" date="2019-11" db="EMBL/GenBank/DDBJ databases">
        <title>Bacillus idriensis genome.</title>
        <authorList>
            <person name="Konopka E.N."/>
            <person name="Newman J.D."/>
        </authorList>
    </citation>
    <scope>NUCLEOTIDE SEQUENCE [LARGE SCALE GENOMIC DNA]</scope>
    <source>
        <strain evidence="2 3">DSM 19097</strain>
    </source>
</reference>
<name>A0A6I2M4A1_9BACI</name>
<proteinExistence type="predicted"/>
<gene>
    <name evidence="2" type="ORF">GJU41_00310</name>
</gene>
<comment type="caution">
    <text evidence="2">The sequence shown here is derived from an EMBL/GenBank/DDBJ whole genome shotgun (WGS) entry which is preliminary data.</text>
</comment>
<keyword evidence="1" id="KW-1133">Transmembrane helix</keyword>
<dbReference type="RefSeq" id="WP_070877206.1">
    <property type="nucleotide sequence ID" value="NZ_CAJFZX010000002.1"/>
</dbReference>
<dbReference type="AlphaFoldDB" id="A0A6I2M4A1"/>
<evidence type="ECO:0000256" key="1">
    <source>
        <dbReference type="SAM" id="Phobius"/>
    </source>
</evidence>
<keyword evidence="1" id="KW-0812">Transmembrane</keyword>
<dbReference type="EMBL" id="WKKF01000001">
    <property type="protein sequence ID" value="MRX52397.1"/>
    <property type="molecule type" value="Genomic_DNA"/>
</dbReference>
<evidence type="ECO:0000313" key="2">
    <source>
        <dbReference type="EMBL" id="MRX52397.1"/>
    </source>
</evidence>
<keyword evidence="1" id="KW-0472">Membrane</keyword>
<evidence type="ECO:0000313" key="3">
    <source>
        <dbReference type="Proteomes" id="UP000441585"/>
    </source>
</evidence>
<keyword evidence="3" id="KW-1185">Reference proteome</keyword>